<feature type="compositionally biased region" description="Polar residues" evidence="1">
    <location>
        <begin position="16"/>
        <end position="30"/>
    </location>
</feature>
<feature type="region of interest" description="Disordered" evidence="1">
    <location>
        <begin position="13"/>
        <end position="57"/>
    </location>
</feature>
<protein>
    <recommendedName>
        <fullName evidence="2">WW domain-containing protein</fullName>
    </recommendedName>
</protein>
<comment type="caution">
    <text evidence="3">The sequence shown here is derived from an EMBL/GenBank/DDBJ whole genome shotgun (WGS) entry which is preliminary data.</text>
</comment>
<dbReference type="PROSITE" id="PS01159">
    <property type="entry name" value="WW_DOMAIN_1"/>
    <property type="match status" value="1"/>
</dbReference>
<evidence type="ECO:0000313" key="4">
    <source>
        <dbReference type="Proteomes" id="UP001610446"/>
    </source>
</evidence>
<dbReference type="Gene3D" id="2.20.70.10">
    <property type="match status" value="1"/>
</dbReference>
<feature type="compositionally biased region" description="Acidic residues" evidence="1">
    <location>
        <begin position="245"/>
        <end position="254"/>
    </location>
</feature>
<keyword evidence="4" id="KW-1185">Reference proteome</keyword>
<dbReference type="SMART" id="SM00456">
    <property type="entry name" value="WW"/>
    <property type="match status" value="1"/>
</dbReference>
<sequence length="262" mass="28190">MGFLTDLIEGAIESKLSGNNSSQPQSQTEKYSSSSYGGGSGYQSGPPQPPQVPYPWVARWDDRDQRWFFLNEQTGQTSWEVPSSGGYSSGGYNSGVPQQGYYGGSGGGEYSSSGYGGGAPQGGYYEQPVQQEEKKDHTMLYTGVGVAAGVVGGALLMHEGEEIHDEFEEKKDDFEQGVEDLPENAARWTGEAVGEVEQIPDRVEGGFDAVGDDIEDAVDDVEDFPENAAGWVGERVGEVEQFGDNMEDAYDDGVAEGRGNDW</sequence>
<evidence type="ECO:0000259" key="2">
    <source>
        <dbReference type="PROSITE" id="PS50020"/>
    </source>
</evidence>
<evidence type="ECO:0000313" key="3">
    <source>
        <dbReference type="EMBL" id="KAL2845221.1"/>
    </source>
</evidence>
<feature type="region of interest" description="Disordered" evidence="1">
    <location>
        <begin position="243"/>
        <end position="262"/>
    </location>
</feature>
<proteinExistence type="predicted"/>
<reference evidence="3 4" key="1">
    <citation type="submission" date="2024-07" db="EMBL/GenBank/DDBJ databases">
        <title>Section-level genome sequencing and comparative genomics of Aspergillus sections Usti and Cavernicolus.</title>
        <authorList>
            <consortium name="Lawrence Berkeley National Laboratory"/>
            <person name="Nybo J.L."/>
            <person name="Vesth T.C."/>
            <person name="Theobald S."/>
            <person name="Frisvad J.C."/>
            <person name="Larsen T.O."/>
            <person name="Kjaerboelling I."/>
            <person name="Rothschild-Mancinelli K."/>
            <person name="Lyhne E.K."/>
            <person name="Kogle M.E."/>
            <person name="Barry K."/>
            <person name="Clum A."/>
            <person name="Na H."/>
            <person name="Ledsgaard L."/>
            <person name="Lin J."/>
            <person name="Lipzen A."/>
            <person name="Kuo A."/>
            <person name="Riley R."/>
            <person name="Mondo S."/>
            <person name="Labutti K."/>
            <person name="Haridas S."/>
            <person name="Pangalinan J."/>
            <person name="Salamov A.A."/>
            <person name="Simmons B.A."/>
            <person name="Magnuson J.K."/>
            <person name="Chen J."/>
            <person name="Drula E."/>
            <person name="Henrissat B."/>
            <person name="Wiebenga A."/>
            <person name="Lubbers R.J."/>
            <person name="Gomes A.C."/>
            <person name="Makela M.R."/>
            <person name="Stajich J."/>
            <person name="Grigoriev I.V."/>
            <person name="Mortensen U.H."/>
            <person name="De Vries R.P."/>
            <person name="Baker S.E."/>
            <person name="Andersen M.R."/>
        </authorList>
    </citation>
    <scope>NUCLEOTIDE SEQUENCE [LARGE SCALE GENOMIC DNA]</scope>
    <source>
        <strain evidence="3 4">CBS 123904</strain>
    </source>
</reference>
<dbReference type="InterPro" id="IPR001202">
    <property type="entry name" value="WW_dom"/>
</dbReference>
<feature type="domain" description="WW" evidence="2">
    <location>
        <begin position="50"/>
        <end position="84"/>
    </location>
</feature>
<dbReference type="PROSITE" id="PS50020">
    <property type="entry name" value="WW_DOMAIN_2"/>
    <property type="match status" value="1"/>
</dbReference>
<dbReference type="InterPro" id="IPR036020">
    <property type="entry name" value="WW_dom_sf"/>
</dbReference>
<accession>A0ABR4JYV0</accession>
<feature type="region of interest" description="Disordered" evidence="1">
    <location>
        <begin position="73"/>
        <end position="92"/>
    </location>
</feature>
<evidence type="ECO:0000256" key="1">
    <source>
        <dbReference type="SAM" id="MobiDB-lite"/>
    </source>
</evidence>
<dbReference type="EMBL" id="JBFXLU010000074">
    <property type="protein sequence ID" value="KAL2845221.1"/>
    <property type="molecule type" value="Genomic_DNA"/>
</dbReference>
<name>A0ABR4JYV0_9EURO</name>
<organism evidence="3 4">
    <name type="scientific">Aspergillus pseudoustus</name>
    <dbReference type="NCBI Taxonomy" id="1810923"/>
    <lineage>
        <taxon>Eukaryota</taxon>
        <taxon>Fungi</taxon>
        <taxon>Dikarya</taxon>
        <taxon>Ascomycota</taxon>
        <taxon>Pezizomycotina</taxon>
        <taxon>Eurotiomycetes</taxon>
        <taxon>Eurotiomycetidae</taxon>
        <taxon>Eurotiales</taxon>
        <taxon>Aspergillaceae</taxon>
        <taxon>Aspergillus</taxon>
        <taxon>Aspergillus subgen. Nidulantes</taxon>
    </lineage>
</organism>
<gene>
    <name evidence="3" type="ORF">BJY01DRAFT_183657</name>
</gene>
<dbReference type="Pfam" id="PF00397">
    <property type="entry name" value="WW"/>
    <property type="match status" value="1"/>
</dbReference>
<dbReference type="Proteomes" id="UP001610446">
    <property type="component" value="Unassembled WGS sequence"/>
</dbReference>
<dbReference type="SUPFAM" id="SSF51045">
    <property type="entry name" value="WW domain"/>
    <property type="match status" value="1"/>
</dbReference>